<keyword evidence="2" id="KW-1185">Reference proteome</keyword>
<gene>
    <name evidence="1" type="ORF">RG47T_1141</name>
</gene>
<evidence type="ECO:0000313" key="2">
    <source>
        <dbReference type="Proteomes" id="UP000186720"/>
    </source>
</evidence>
<name>A0A1Q5ZVA3_9SPHI</name>
<dbReference type="EMBL" id="MPPL01000001">
    <property type="protein sequence ID" value="OKS85695.1"/>
    <property type="molecule type" value="Genomic_DNA"/>
</dbReference>
<sequence>MSFLRTIYLIFDTDRQEHMNKFEEIINGNYPSTIINKFTGLNEPLVSLHNQMIMAPEYIFIEDHFMTDMSYSILRKICRLEKVGETHIIIFGRSVDELDRAKAKNCKVSFLRIDDYNSLDLQQIKESLKQNFSRSI</sequence>
<reference evidence="1 2" key="1">
    <citation type="submission" date="2016-11" db="EMBL/GenBank/DDBJ databases">
        <title>Whole Genome Sequencing of Mucilaginibacter polytrichastri RG4-7(T) isolated from the moss sample.</title>
        <authorList>
            <person name="Li Y."/>
        </authorList>
    </citation>
    <scope>NUCLEOTIDE SEQUENCE [LARGE SCALE GENOMIC DNA]</scope>
    <source>
        <strain evidence="1 2">RG4-7</strain>
    </source>
</reference>
<organism evidence="1 2">
    <name type="scientific">Mucilaginibacter polytrichastri</name>
    <dbReference type="NCBI Taxonomy" id="1302689"/>
    <lineage>
        <taxon>Bacteria</taxon>
        <taxon>Pseudomonadati</taxon>
        <taxon>Bacteroidota</taxon>
        <taxon>Sphingobacteriia</taxon>
        <taxon>Sphingobacteriales</taxon>
        <taxon>Sphingobacteriaceae</taxon>
        <taxon>Mucilaginibacter</taxon>
    </lineage>
</organism>
<comment type="caution">
    <text evidence="1">The sequence shown here is derived from an EMBL/GenBank/DDBJ whole genome shotgun (WGS) entry which is preliminary data.</text>
</comment>
<dbReference type="AlphaFoldDB" id="A0A1Q5ZVA3"/>
<dbReference type="Proteomes" id="UP000186720">
    <property type="component" value="Unassembled WGS sequence"/>
</dbReference>
<protein>
    <recommendedName>
        <fullName evidence="3">Response regulatory domain-containing protein</fullName>
    </recommendedName>
</protein>
<accession>A0A1Q5ZVA3</accession>
<proteinExistence type="predicted"/>
<evidence type="ECO:0000313" key="1">
    <source>
        <dbReference type="EMBL" id="OKS85695.1"/>
    </source>
</evidence>
<evidence type="ECO:0008006" key="3">
    <source>
        <dbReference type="Google" id="ProtNLM"/>
    </source>
</evidence>